<feature type="transmembrane region" description="Helical" evidence="2">
    <location>
        <begin position="106"/>
        <end position="124"/>
    </location>
</feature>
<evidence type="ECO:0000313" key="4">
    <source>
        <dbReference type="Proteomes" id="UP001321543"/>
    </source>
</evidence>
<feature type="region of interest" description="Disordered" evidence="1">
    <location>
        <begin position="176"/>
        <end position="219"/>
    </location>
</feature>
<proteinExistence type="predicted"/>
<reference evidence="4" key="1">
    <citation type="journal article" date="2019" name="Int. J. Syst. Evol. Microbiol.">
        <title>The Global Catalogue of Microorganisms (GCM) 10K type strain sequencing project: providing services to taxonomists for standard genome sequencing and annotation.</title>
        <authorList>
            <consortium name="The Broad Institute Genomics Platform"/>
            <consortium name="The Broad Institute Genome Sequencing Center for Infectious Disease"/>
            <person name="Wu L."/>
            <person name="Ma J."/>
        </authorList>
    </citation>
    <scope>NUCLEOTIDE SEQUENCE [LARGE SCALE GENOMIC DNA]</scope>
    <source>
        <strain evidence="4">NBRC 106310</strain>
    </source>
</reference>
<dbReference type="RefSeq" id="WP_286300212.1">
    <property type="nucleotide sequence ID" value="NZ_AP027728.1"/>
</dbReference>
<dbReference type="Proteomes" id="UP001321543">
    <property type="component" value="Chromosome"/>
</dbReference>
<keyword evidence="4" id="KW-1185">Reference proteome</keyword>
<feature type="transmembrane region" description="Helical" evidence="2">
    <location>
        <begin position="130"/>
        <end position="146"/>
    </location>
</feature>
<feature type="transmembrane region" description="Helical" evidence="2">
    <location>
        <begin position="6"/>
        <end position="24"/>
    </location>
</feature>
<feature type="compositionally biased region" description="Low complexity" evidence="1">
    <location>
        <begin position="185"/>
        <end position="219"/>
    </location>
</feature>
<feature type="transmembrane region" description="Helical" evidence="2">
    <location>
        <begin position="36"/>
        <end position="57"/>
    </location>
</feature>
<gene>
    <name evidence="3" type="ORF">GCM10025863_24240</name>
</gene>
<organism evidence="3 4">
    <name type="scientific">Microbacterium suwonense</name>
    <dbReference type="NCBI Taxonomy" id="683047"/>
    <lineage>
        <taxon>Bacteria</taxon>
        <taxon>Bacillati</taxon>
        <taxon>Actinomycetota</taxon>
        <taxon>Actinomycetes</taxon>
        <taxon>Micrococcales</taxon>
        <taxon>Microbacteriaceae</taxon>
        <taxon>Microbacterium</taxon>
    </lineage>
</organism>
<keyword evidence="2" id="KW-0812">Transmembrane</keyword>
<evidence type="ECO:0000256" key="1">
    <source>
        <dbReference type="SAM" id="MobiDB-lite"/>
    </source>
</evidence>
<evidence type="ECO:0000313" key="3">
    <source>
        <dbReference type="EMBL" id="BDZ39810.1"/>
    </source>
</evidence>
<keyword evidence="2" id="KW-0472">Membrane</keyword>
<evidence type="ECO:0000256" key="2">
    <source>
        <dbReference type="SAM" id="Phobius"/>
    </source>
</evidence>
<protein>
    <submittedName>
        <fullName evidence="3">Uncharacterized protein</fullName>
    </submittedName>
</protein>
<keyword evidence="2" id="KW-1133">Transmembrane helix</keyword>
<sequence>MIDADFPLDLFMIGVIFGVAAFVWAGWAQERPPKGVVWRIVLAVISLGGAALAGISVPAAVQSWPGPTAMVVGSPAFIVYVVVFWLEVIAIILLAIWATRRKRKDLIAPIVLAVVGIHFIPLAWVFGQPILVVTGVVVTVIAVVVARASERAAARSFWCGLLGAAFCWLSAPCARRSGSGRWPGREGSAGPRRSSAAARRSQRPSPRVARSSSRGSTRS</sequence>
<dbReference type="EMBL" id="AP027728">
    <property type="protein sequence ID" value="BDZ39810.1"/>
    <property type="molecule type" value="Genomic_DNA"/>
</dbReference>
<name>A0ABM8FW06_9MICO</name>
<accession>A0ABM8FW06</accession>
<feature type="transmembrane region" description="Helical" evidence="2">
    <location>
        <begin position="77"/>
        <end position="99"/>
    </location>
</feature>